<feature type="compositionally biased region" description="Basic and acidic residues" evidence="1">
    <location>
        <begin position="406"/>
        <end position="420"/>
    </location>
</feature>
<feature type="compositionally biased region" description="Polar residues" evidence="1">
    <location>
        <begin position="347"/>
        <end position="363"/>
    </location>
</feature>
<feature type="compositionally biased region" description="Basic and acidic residues" evidence="1">
    <location>
        <begin position="375"/>
        <end position="398"/>
    </location>
</feature>
<feature type="compositionally biased region" description="Basic and acidic residues" evidence="1">
    <location>
        <begin position="567"/>
        <end position="580"/>
    </location>
</feature>
<protein>
    <submittedName>
        <fullName evidence="3">Uncharacterized protein</fullName>
    </submittedName>
</protein>
<dbReference type="Proteomes" id="UP001148838">
    <property type="component" value="Unassembled WGS sequence"/>
</dbReference>
<proteinExistence type="predicted"/>
<feature type="transmembrane region" description="Helical" evidence="2">
    <location>
        <begin position="219"/>
        <end position="240"/>
    </location>
</feature>
<reference evidence="3 4" key="1">
    <citation type="journal article" date="2022" name="Allergy">
        <title>Genome assembly and annotation of Periplaneta americana reveal a comprehensive cockroach allergen profile.</title>
        <authorList>
            <person name="Wang L."/>
            <person name="Xiong Q."/>
            <person name="Saelim N."/>
            <person name="Wang L."/>
            <person name="Nong W."/>
            <person name="Wan A.T."/>
            <person name="Shi M."/>
            <person name="Liu X."/>
            <person name="Cao Q."/>
            <person name="Hui J.H.L."/>
            <person name="Sookrung N."/>
            <person name="Leung T.F."/>
            <person name="Tungtrongchitr A."/>
            <person name="Tsui S.K.W."/>
        </authorList>
    </citation>
    <scope>NUCLEOTIDE SEQUENCE [LARGE SCALE GENOMIC DNA]</scope>
    <source>
        <strain evidence="3">PWHHKU_190912</strain>
    </source>
</reference>
<feature type="region of interest" description="Disordered" evidence="1">
    <location>
        <begin position="347"/>
        <end position="439"/>
    </location>
</feature>
<feature type="region of interest" description="Disordered" evidence="1">
    <location>
        <begin position="451"/>
        <end position="698"/>
    </location>
</feature>
<keyword evidence="2" id="KW-1133">Transmembrane helix</keyword>
<feature type="compositionally biased region" description="Polar residues" evidence="1">
    <location>
        <begin position="633"/>
        <end position="650"/>
    </location>
</feature>
<gene>
    <name evidence="3" type="ORF">ANN_02385</name>
</gene>
<evidence type="ECO:0000256" key="2">
    <source>
        <dbReference type="SAM" id="Phobius"/>
    </source>
</evidence>
<evidence type="ECO:0000256" key="1">
    <source>
        <dbReference type="SAM" id="MobiDB-lite"/>
    </source>
</evidence>
<evidence type="ECO:0000313" key="4">
    <source>
        <dbReference type="Proteomes" id="UP001148838"/>
    </source>
</evidence>
<keyword evidence="2" id="KW-0812">Transmembrane</keyword>
<sequence length="698" mass="79392">MLVQTLVMPHFDYCDILLTDLSVISAQRLQRVHDMCVRFVCNIRRADHSRQSYAICFMTVTSYSYRSIRDFSIVRRIRKILNRSTHVFCGRFVRNAQTRFVANKKRAENFVLKQDFATPHIPQPVKEVLRNTFGNRIRSRHCANIWKSPFFLVNSVAFANAWKHFSSVAGRGKHVNKLCPLHASLCKMLCASQYSGLKEGQPSKTAAVASRDKKKTLMFLLPLISFFHLKALLVPILLAVLFIKKLLVLGVVFLPSLLSLVKWCKPMHHHHVPWYPEPEPPIDYHSEYSPHYGKEYATRRRSREVRRNEAQDLAFRGNTNTPLHAIVIQTRKEAEIKPEKIERLLSSLNQTTETSENRNCQSSENRKHHKSRHTGHGDHAVTYSEDHHVAPDENRESWSGRNHYPGRGDKPSWNSHKHDSGAQTEGPPKQGWGDPIMSPAVMVTPTLDTEVTAGSSAGSSSFGVDEIRGSWGTSKRRNSVSRYTDREDSDTWGSGRHAEDEGRMSSYKAPLTNHNWDTKPAKTLEKDIGETLRQSWGRDQPDATGRGWNDDDTSADSDNTQRYHYTWSRDKGHSRPEKPRAGWGGTSDDSNVEETVDEVNIWPEVRNSKKYDSSITTEEVANNVGAPRERVGDSQTTPSDTRVVNQTNRPTGERRKKKCDNKEIPASTSNAERDADKISPITKPEISGNYSVLKNHRL</sequence>
<evidence type="ECO:0000313" key="3">
    <source>
        <dbReference type="EMBL" id="KAJ4450950.1"/>
    </source>
</evidence>
<name>A0ABQ8TZD8_PERAM</name>
<dbReference type="EMBL" id="JAJSOF020000001">
    <property type="protein sequence ID" value="KAJ4450950.1"/>
    <property type="molecule type" value="Genomic_DNA"/>
</dbReference>
<accession>A0ABQ8TZD8</accession>
<comment type="caution">
    <text evidence="3">The sequence shown here is derived from an EMBL/GenBank/DDBJ whole genome shotgun (WGS) entry which is preliminary data.</text>
</comment>
<keyword evidence="4" id="KW-1185">Reference proteome</keyword>
<keyword evidence="2" id="KW-0472">Membrane</keyword>
<feature type="compositionally biased region" description="Basic and acidic residues" evidence="1">
    <location>
        <begin position="516"/>
        <end position="530"/>
    </location>
</feature>
<organism evidence="3 4">
    <name type="scientific">Periplaneta americana</name>
    <name type="common">American cockroach</name>
    <name type="synonym">Blatta americana</name>
    <dbReference type="NCBI Taxonomy" id="6978"/>
    <lineage>
        <taxon>Eukaryota</taxon>
        <taxon>Metazoa</taxon>
        <taxon>Ecdysozoa</taxon>
        <taxon>Arthropoda</taxon>
        <taxon>Hexapoda</taxon>
        <taxon>Insecta</taxon>
        <taxon>Pterygota</taxon>
        <taxon>Neoptera</taxon>
        <taxon>Polyneoptera</taxon>
        <taxon>Dictyoptera</taxon>
        <taxon>Blattodea</taxon>
        <taxon>Blattoidea</taxon>
        <taxon>Blattidae</taxon>
        <taxon>Blattinae</taxon>
        <taxon>Periplaneta</taxon>
    </lineage>
</organism>